<protein>
    <recommendedName>
        <fullName evidence="5">CS domain-containing protein</fullName>
    </recommendedName>
</protein>
<dbReference type="PANTHER" id="PTHR12356:SF3">
    <property type="entry name" value="NUCLEAR MIGRATION PROTEIN NUDC"/>
    <property type="match status" value="1"/>
</dbReference>
<feature type="domain" description="CS" evidence="5">
    <location>
        <begin position="161"/>
        <end position="250"/>
    </location>
</feature>
<reference evidence="6" key="2">
    <citation type="submission" date="2020-11" db="EMBL/GenBank/DDBJ databases">
        <authorList>
            <person name="Cecchin M."/>
            <person name="Marcolungo L."/>
            <person name="Rossato M."/>
            <person name="Girolomoni L."/>
            <person name="Cosentino E."/>
            <person name="Cuine S."/>
            <person name="Li-Beisson Y."/>
            <person name="Delledonne M."/>
            <person name="Ballottari M."/>
        </authorList>
    </citation>
    <scope>NUCLEOTIDE SEQUENCE</scope>
    <source>
        <strain evidence="6">211/11P</strain>
        <tissue evidence="6">Whole cell</tissue>
    </source>
</reference>
<dbReference type="OrthoDB" id="416217at2759"/>
<feature type="region of interest" description="Disordered" evidence="4">
    <location>
        <begin position="94"/>
        <end position="164"/>
    </location>
</feature>
<dbReference type="Pfam" id="PF04969">
    <property type="entry name" value="CS"/>
    <property type="match status" value="1"/>
</dbReference>
<dbReference type="Gene3D" id="2.60.40.790">
    <property type="match status" value="1"/>
</dbReference>
<dbReference type="AlphaFoldDB" id="A0A9D4TIB1"/>
<proteinExistence type="predicted"/>
<comment type="caution">
    <text evidence="6">The sequence shown here is derived from an EMBL/GenBank/DDBJ whole genome shotgun (WGS) entry which is preliminary data.</text>
</comment>
<dbReference type="GO" id="GO:0005737">
    <property type="term" value="C:cytoplasm"/>
    <property type="evidence" value="ECO:0007669"/>
    <property type="project" value="UniProtKB-SubCell"/>
</dbReference>
<dbReference type="InterPro" id="IPR008978">
    <property type="entry name" value="HSP20-like_chaperone"/>
</dbReference>
<dbReference type="GO" id="GO:0051082">
    <property type="term" value="F:unfolded protein binding"/>
    <property type="evidence" value="ECO:0007669"/>
    <property type="project" value="TreeGrafter"/>
</dbReference>
<evidence type="ECO:0000256" key="1">
    <source>
        <dbReference type="ARBA" id="ARBA00004496"/>
    </source>
</evidence>
<organism evidence="6 7">
    <name type="scientific">Chlorella vulgaris</name>
    <name type="common">Green alga</name>
    <dbReference type="NCBI Taxonomy" id="3077"/>
    <lineage>
        <taxon>Eukaryota</taxon>
        <taxon>Viridiplantae</taxon>
        <taxon>Chlorophyta</taxon>
        <taxon>core chlorophytes</taxon>
        <taxon>Trebouxiophyceae</taxon>
        <taxon>Chlorellales</taxon>
        <taxon>Chlorellaceae</taxon>
        <taxon>Chlorella clade</taxon>
        <taxon>Chlorella</taxon>
    </lineage>
</organism>
<sequence length="324" mass="35868">MIEEIDTDGYTKHYFDKVYSELGSNPRAFLEAALGYLSQNSVFFAQPGAADTLGELCRRHMTHDSHPSATAAPEAPAPLQAPLPVAEPVMERKLRDEAQQQPLAAAAGTAQEKEEAPEQPAAAPDAAQAEGVVQEEEEEEEGEEKQQEESKGLKPNSGNGADLDTYSWTQSLQELVVCVGVPAGTKGRVCDVSISRDKLRVGLKGQPPLLEGPLFAPVVPDECLWNLVDGRVVELTLQKAEGMQWWRSVVRGEPEIDVQKVEPEPSKLTDLEPEMRATVEKMMYDQRQKAMGQPTSEEQHKADMMQQFMRQHPEMDFSKAKIEM</sequence>
<evidence type="ECO:0000259" key="5">
    <source>
        <dbReference type="PROSITE" id="PS51203"/>
    </source>
</evidence>
<accession>A0A9D4TIB1</accession>
<keyword evidence="7" id="KW-1185">Reference proteome</keyword>
<dbReference type="Proteomes" id="UP001055712">
    <property type="component" value="Unassembled WGS sequence"/>
</dbReference>
<evidence type="ECO:0000256" key="3">
    <source>
        <dbReference type="ARBA" id="ARBA00053226"/>
    </source>
</evidence>
<comment type="subcellular location">
    <subcellularLocation>
        <location evidence="1">Cytoplasm</location>
    </subcellularLocation>
</comment>
<dbReference type="GO" id="GO:0006457">
    <property type="term" value="P:protein folding"/>
    <property type="evidence" value="ECO:0007669"/>
    <property type="project" value="TreeGrafter"/>
</dbReference>
<dbReference type="PANTHER" id="PTHR12356">
    <property type="entry name" value="NUCLEAR MOVEMENT PROTEIN NUDC"/>
    <property type="match status" value="1"/>
</dbReference>
<dbReference type="PROSITE" id="PS51203">
    <property type="entry name" value="CS"/>
    <property type="match status" value="1"/>
</dbReference>
<name>A0A9D4TIB1_CHLVU</name>
<feature type="compositionally biased region" description="Acidic residues" evidence="4">
    <location>
        <begin position="133"/>
        <end position="143"/>
    </location>
</feature>
<dbReference type="SUPFAM" id="SSF49764">
    <property type="entry name" value="HSP20-like chaperones"/>
    <property type="match status" value="1"/>
</dbReference>
<gene>
    <name evidence="6" type="ORF">D9Q98_008634</name>
</gene>
<evidence type="ECO:0000313" key="6">
    <source>
        <dbReference type="EMBL" id="KAI3426259.1"/>
    </source>
</evidence>
<dbReference type="CDD" id="cd06467">
    <property type="entry name" value="p23_NUDC_like"/>
    <property type="match status" value="1"/>
</dbReference>
<evidence type="ECO:0000256" key="2">
    <source>
        <dbReference type="ARBA" id="ARBA00022490"/>
    </source>
</evidence>
<reference evidence="6" key="1">
    <citation type="journal article" date="2019" name="Plant J.">
        <title>Chlorella vulgaris genome assembly and annotation reveals the molecular basis for metabolic acclimation to high light conditions.</title>
        <authorList>
            <person name="Cecchin M."/>
            <person name="Marcolungo L."/>
            <person name="Rossato M."/>
            <person name="Girolomoni L."/>
            <person name="Cosentino E."/>
            <person name="Cuine S."/>
            <person name="Li-Beisson Y."/>
            <person name="Delledonne M."/>
            <person name="Ballottari M."/>
        </authorList>
    </citation>
    <scope>NUCLEOTIDE SEQUENCE</scope>
    <source>
        <strain evidence="6">211/11P</strain>
    </source>
</reference>
<comment type="function">
    <text evidence="3">Small heat shock protein required for the establishment of auxin gradients and for patterning of the apical domain of the embryo. Involved in the specification of the cotyledon primordia. Also required for normal inflorescence and floral meristem function, normal developmental patterning and thermotolerance. Acts as a molecular chaperone.</text>
</comment>
<dbReference type="InterPro" id="IPR007052">
    <property type="entry name" value="CS_dom"/>
</dbReference>
<evidence type="ECO:0000313" key="7">
    <source>
        <dbReference type="Proteomes" id="UP001055712"/>
    </source>
</evidence>
<feature type="compositionally biased region" description="Low complexity" evidence="4">
    <location>
        <begin position="118"/>
        <end position="132"/>
    </location>
</feature>
<dbReference type="EMBL" id="SIDB01000011">
    <property type="protein sequence ID" value="KAI3426259.1"/>
    <property type="molecule type" value="Genomic_DNA"/>
</dbReference>
<keyword evidence="2" id="KW-0963">Cytoplasm</keyword>
<evidence type="ECO:0000256" key="4">
    <source>
        <dbReference type="SAM" id="MobiDB-lite"/>
    </source>
</evidence>
<dbReference type="InterPro" id="IPR037898">
    <property type="entry name" value="NudC_fam"/>
</dbReference>
<dbReference type="FunFam" id="2.60.40.790:FF:000001">
    <property type="entry name" value="Nuclear migration protein nudC"/>
    <property type="match status" value="1"/>
</dbReference>